<dbReference type="PROSITE" id="PS00867">
    <property type="entry name" value="CPSASE_2"/>
    <property type="match status" value="1"/>
</dbReference>
<dbReference type="InterPro" id="IPR036291">
    <property type="entry name" value="NAD(P)-bd_dom_sf"/>
</dbReference>
<evidence type="ECO:0000313" key="3">
    <source>
        <dbReference type="EMBL" id="KJH82726.1"/>
    </source>
</evidence>
<proteinExistence type="predicted"/>
<dbReference type="Pfam" id="PF21360">
    <property type="entry name" value="PylC-like_N"/>
    <property type="match status" value="1"/>
</dbReference>
<sequence>MSPEAATVRVLVTGVGAIIGQGVAKSLRQLPGVRIIGLDRDPQAFGRHACDAFHFKPAMAETDAAYDRFLLQLLEREAIDLVLPCIEQDVFYFDTRRELFNAAGVAVALNDSRLINLARDKWGLHLALLEAGLPTIPTSLSTDWAQVLAQLGPAPLLCKPRRGSGGRGQALVEDEEDLRYQARKQGDNFMLQRVIGSDDEEYTVGLFGYGDGQSSRPAILQRTLGPGGATWRARSIDGDELIESACEALTAHFQPVGPTNYQFRKADGRAWLLEINPRLSASVSLRAALGFNEAAMSIDYFCRGQRPVSANWHTALCSRYIEDHIEYL</sequence>
<dbReference type="Gene3D" id="3.30.1490.20">
    <property type="entry name" value="ATP-grasp fold, A domain"/>
    <property type="match status" value="1"/>
</dbReference>
<comment type="caution">
    <text evidence="3">The sequence shown here is derived from an EMBL/GenBank/DDBJ whole genome shotgun (WGS) entry which is preliminary data.</text>
</comment>
<dbReference type="Pfam" id="PF15632">
    <property type="entry name" value="ATPgrasp_Ter"/>
    <property type="match status" value="1"/>
</dbReference>
<dbReference type="AlphaFoldDB" id="A0A0D9ATN5"/>
<protein>
    <recommendedName>
        <fullName evidence="2">ATP-grasp domain-containing protein</fullName>
    </recommendedName>
</protein>
<name>A0A0D9ATN5_STUST</name>
<feature type="domain" description="ATP-grasp" evidence="2">
    <location>
        <begin position="125"/>
        <end position="302"/>
    </location>
</feature>
<evidence type="ECO:0000313" key="4">
    <source>
        <dbReference type="Proteomes" id="UP000032487"/>
    </source>
</evidence>
<dbReference type="PATRIC" id="fig|316.101.peg.1254"/>
<dbReference type="SUPFAM" id="SSF56059">
    <property type="entry name" value="Glutathione synthetase ATP-binding domain-like"/>
    <property type="match status" value="1"/>
</dbReference>
<dbReference type="Proteomes" id="UP000032487">
    <property type="component" value="Unassembled WGS sequence"/>
</dbReference>
<dbReference type="InterPro" id="IPR048764">
    <property type="entry name" value="PylC_N"/>
</dbReference>
<dbReference type="InterPro" id="IPR011761">
    <property type="entry name" value="ATP-grasp"/>
</dbReference>
<keyword evidence="1" id="KW-0067">ATP-binding</keyword>
<dbReference type="InterPro" id="IPR013815">
    <property type="entry name" value="ATP_grasp_subdomain_1"/>
</dbReference>
<dbReference type="GO" id="GO:0003824">
    <property type="term" value="F:catalytic activity"/>
    <property type="evidence" value="ECO:0007669"/>
    <property type="project" value="UniProtKB-ARBA"/>
</dbReference>
<dbReference type="Gene3D" id="3.40.50.20">
    <property type="match status" value="1"/>
</dbReference>
<keyword evidence="1" id="KW-0547">Nucleotide-binding</keyword>
<dbReference type="PROSITE" id="PS50975">
    <property type="entry name" value="ATP_GRASP"/>
    <property type="match status" value="1"/>
</dbReference>
<dbReference type="GO" id="GO:0005524">
    <property type="term" value="F:ATP binding"/>
    <property type="evidence" value="ECO:0007669"/>
    <property type="project" value="UniProtKB-UniRule"/>
</dbReference>
<reference evidence="3 4" key="1">
    <citation type="submission" date="2015-02" db="EMBL/GenBank/DDBJ databases">
        <title>Draft genome sequence of Pseudomonas stutzeri NT0128 isolated from wheat (Triticum turgidum) rhizosphere.</title>
        <authorList>
            <person name="Tovi N."/>
            <person name="Frenk S."/>
            <person name="Hadar Y."/>
            <person name="Minz D."/>
        </authorList>
    </citation>
    <scope>NUCLEOTIDE SEQUENCE [LARGE SCALE GENOMIC DNA]</scope>
    <source>
        <strain evidence="3 4">NT0128</strain>
    </source>
</reference>
<gene>
    <name evidence="3" type="ORF">UF78_07700</name>
</gene>
<dbReference type="Gene3D" id="3.30.470.20">
    <property type="entry name" value="ATP-grasp fold, B domain"/>
    <property type="match status" value="1"/>
</dbReference>
<dbReference type="GO" id="GO:0046872">
    <property type="term" value="F:metal ion binding"/>
    <property type="evidence" value="ECO:0007669"/>
    <property type="project" value="InterPro"/>
</dbReference>
<dbReference type="SUPFAM" id="SSF51735">
    <property type="entry name" value="NAD(P)-binding Rossmann-fold domains"/>
    <property type="match status" value="1"/>
</dbReference>
<dbReference type="RefSeq" id="WP_045161501.1">
    <property type="nucleotide sequence ID" value="NZ_JYHV01000014.1"/>
</dbReference>
<dbReference type="InterPro" id="IPR005479">
    <property type="entry name" value="CPAse_ATP-bd"/>
</dbReference>
<accession>A0A0D9ATN5</accession>
<evidence type="ECO:0000259" key="2">
    <source>
        <dbReference type="PROSITE" id="PS50975"/>
    </source>
</evidence>
<dbReference type="OrthoDB" id="9803907at2"/>
<evidence type="ECO:0000256" key="1">
    <source>
        <dbReference type="PROSITE-ProRule" id="PRU00409"/>
    </source>
</evidence>
<organism evidence="3 4">
    <name type="scientific">Stutzerimonas stutzeri</name>
    <name type="common">Pseudomonas stutzeri</name>
    <dbReference type="NCBI Taxonomy" id="316"/>
    <lineage>
        <taxon>Bacteria</taxon>
        <taxon>Pseudomonadati</taxon>
        <taxon>Pseudomonadota</taxon>
        <taxon>Gammaproteobacteria</taxon>
        <taxon>Pseudomonadales</taxon>
        <taxon>Pseudomonadaceae</taxon>
        <taxon>Stutzerimonas</taxon>
    </lineage>
</organism>
<dbReference type="EMBL" id="JYHV01000014">
    <property type="protein sequence ID" value="KJH82726.1"/>
    <property type="molecule type" value="Genomic_DNA"/>
</dbReference>